<proteinExistence type="predicted"/>
<feature type="transmembrane region" description="Helical" evidence="1">
    <location>
        <begin position="6"/>
        <end position="23"/>
    </location>
</feature>
<keyword evidence="1" id="KW-0472">Membrane</keyword>
<dbReference type="EMBL" id="JAZBJZ010000019">
    <property type="protein sequence ID" value="MEE3716476.1"/>
    <property type="molecule type" value="Genomic_DNA"/>
</dbReference>
<protein>
    <submittedName>
        <fullName evidence="2">Uncharacterized protein</fullName>
    </submittedName>
</protein>
<organism evidence="2 3">
    <name type="scientific">Tumidithrix elongata BACA0141</name>
    <dbReference type="NCBI Taxonomy" id="2716417"/>
    <lineage>
        <taxon>Bacteria</taxon>
        <taxon>Bacillati</taxon>
        <taxon>Cyanobacteriota</taxon>
        <taxon>Cyanophyceae</taxon>
        <taxon>Pseudanabaenales</taxon>
        <taxon>Pseudanabaenaceae</taxon>
        <taxon>Tumidithrix</taxon>
        <taxon>Tumidithrix elongata</taxon>
    </lineage>
</organism>
<evidence type="ECO:0000313" key="3">
    <source>
        <dbReference type="Proteomes" id="UP001333818"/>
    </source>
</evidence>
<reference evidence="2" key="1">
    <citation type="submission" date="2024-01" db="EMBL/GenBank/DDBJ databases">
        <title>Bank of Algae and Cyanobacteria of the Azores (BACA) strain genomes.</title>
        <authorList>
            <person name="Luz R."/>
            <person name="Cordeiro R."/>
            <person name="Fonseca A."/>
            <person name="Goncalves V."/>
        </authorList>
    </citation>
    <scope>NUCLEOTIDE SEQUENCE</scope>
    <source>
        <strain evidence="2">BACA0141</strain>
    </source>
</reference>
<comment type="caution">
    <text evidence="2">The sequence shown here is derived from an EMBL/GenBank/DDBJ whole genome shotgun (WGS) entry which is preliminary data.</text>
</comment>
<dbReference type="AlphaFoldDB" id="A0AAW9Q0U6"/>
<dbReference type="RefSeq" id="WP_330482905.1">
    <property type="nucleotide sequence ID" value="NZ_JAZBJZ010000019.1"/>
</dbReference>
<evidence type="ECO:0000256" key="1">
    <source>
        <dbReference type="SAM" id="Phobius"/>
    </source>
</evidence>
<dbReference type="Proteomes" id="UP001333818">
    <property type="component" value="Unassembled WGS sequence"/>
</dbReference>
<sequence>MLKYFLTAAAGVAIGLGAGYFLFHDPKLTAKIDKPIPIVVKPEGGLEAPLSVKSLEFKQKGFTVVQENGVSNYFTYLHGLTIVIKIPK</sequence>
<keyword evidence="3" id="KW-1185">Reference proteome</keyword>
<keyword evidence="1" id="KW-0812">Transmembrane</keyword>
<accession>A0AAW9Q0U6</accession>
<evidence type="ECO:0000313" key="2">
    <source>
        <dbReference type="EMBL" id="MEE3716476.1"/>
    </source>
</evidence>
<gene>
    <name evidence="2" type="ORF">V2H45_06940</name>
</gene>
<keyword evidence="1" id="KW-1133">Transmembrane helix</keyword>
<name>A0AAW9Q0U6_9CYAN</name>